<name>A0ABS3CYD5_9ALTE</name>
<accession>A0ABS3CYD5</accession>
<comment type="caution">
    <text evidence="2">The sequence shown here is derived from an EMBL/GenBank/DDBJ whole genome shotgun (WGS) entry which is preliminary data.</text>
</comment>
<sequence>MRAKQVIYALLLLMTHSFFSCVASPFHVPDPEHPGYSHLSHMEAPDYHLDNQGDSGPDHQHQLHVHLSCHSGYGADFQFPPCLSVNAAQPAKHYLNLFYQPPVPPPNYYL</sequence>
<dbReference type="RefSeq" id="WP_206595526.1">
    <property type="nucleotide sequence ID" value="NZ_JAFKCS010000020.1"/>
</dbReference>
<evidence type="ECO:0000313" key="3">
    <source>
        <dbReference type="Proteomes" id="UP000663992"/>
    </source>
</evidence>
<dbReference type="PROSITE" id="PS51257">
    <property type="entry name" value="PROKAR_LIPOPROTEIN"/>
    <property type="match status" value="1"/>
</dbReference>
<feature type="chain" id="PRO_5046782502" evidence="1">
    <location>
        <begin position="24"/>
        <end position="110"/>
    </location>
</feature>
<gene>
    <name evidence="2" type="ORF">J0A65_17060</name>
</gene>
<dbReference type="EMBL" id="JAFKCS010000020">
    <property type="protein sequence ID" value="MBN7821580.1"/>
    <property type="molecule type" value="Genomic_DNA"/>
</dbReference>
<feature type="signal peptide" evidence="1">
    <location>
        <begin position="1"/>
        <end position="23"/>
    </location>
</feature>
<proteinExistence type="predicted"/>
<keyword evidence="3" id="KW-1185">Reference proteome</keyword>
<organism evidence="2 3">
    <name type="scientific">Bowmanella yangjiangensis</name>
    <dbReference type="NCBI Taxonomy" id="2811230"/>
    <lineage>
        <taxon>Bacteria</taxon>
        <taxon>Pseudomonadati</taxon>
        <taxon>Pseudomonadota</taxon>
        <taxon>Gammaproteobacteria</taxon>
        <taxon>Alteromonadales</taxon>
        <taxon>Alteromonadaceae</taxon>
        <taxon>Bowmanella</taxon>
    </lineage>
</organism>
<evidence type="ECO:0000313" key="2">
    <source>
        <dbReference type="EMBL" id="MBN7821580.1"/>
    </source>
</evidence>
<dbReference type="Proteomes" id="UP000663992">
    <property type="component" value="Unassembled WGS sequence"/>
</dbReference>
<evidence type="ECO:0000256" key="1">
    <source>
        <dbReference type="SAM" id="SignalP"/>
    </source>
</evidence>
<keyword evidence="1" id="KW-0732">Signal</keyword>
<protein>
    <submittedName>
        <fullName evidence="2">Uncharacterized protein</fullName>
    </submittedName>
</protein>
<reference evidence="2 3" key="1">
    <citation type="submission" date="2021-03" db="EMBL/GenBank/DDBJ databases">
        <title>novel species isolated from a fishpond in China.</title>
        <authorList>
            <person name="Lu H."/>
            <person name="Cai Z."/>
        </authorList>
    </citation>
    <scope>NUCLEOTIDE SEQUENCE [LARGE SCALE GENOMIC DNA]</scope>
    <source>
        <strain evidence="2 3">Y57</strain>
    </source>
</reference>